<evidence type="ECO:0000256" key="1">
    <source>
        <dbReference type="ARBA" id="ARBA00008668"/>
    </source>
</evidence>
<gene>
    <name evidence="3" type="ORF">FH972_003482</name>
</gene>
<reference evidence="3 4" key="1">
    <citation type="submission" date="2019-06" db="EMBL/GenBank/DDBJ databases">
        <title>A chromosomal-level reference genome of Carpinus fangiana (Coryloideae, Betulaceae).</title>
        <authorList>
            <person name="Yang X."/>
            <person name="Wang Z."/>
            <person name="Zhang L."/>
            <person name="Hao G."/>
            <person name="Liu J."/>
            <person name="Yang Y."/>
        </authorList>
    </citation>
    <scope>NUCLEOTIDE SEQUENCE [LARGE SCALE GENOMIC DNA]</scope>
    <source>
        <strain evidence="3">Cfa_2016G</strain>
        <tissue evidence="3">Leaf</tissue>
    </source>
</reference>
<dbReference type="AlphaFoldDB" id="A0A5N6QKU0"/>
<dbReference type="Pfam" id="PF00657">
    <property type="entry name" value="Lipase_GDSL"/>
    <property type="match status" value="1"/>
</dbReference>
<dbReference type="EMBL" id="CM017321">
    <property type="protein sequence ID" value="KAE7998994.1"/>
    <property type="molecule type" value="Genomic_DNA"/>
</dbReference>
<dbReference type="InterPro" id="IPR036514">
    <property type="entry name" value="SGNH_hydro_sf"/>
</dbReference>
<dbReference type="GO" id="GO:0016298">
    <property type="term" value="F:lipase activity"/>
    <property type="evidence" value="ECO:0007669"/>
    <property type="project" value="TreeGrafter"/>
</dbReference>
<dbReference type="PANTHER" id="PTHR45966">
    <property type="entry name" value="GDSL-LIKE LIPASE/ACYLHYDROLASE"/>
    <property type="match status" value="1"/>
</dbReference>
<accession>A0A5N6QKU0</accession>
<organism evidence="3 4">
    <name type="scientific">Carpinus fangiana</name>
    <dbReference type="NCBI Taxonomy" id="176857"/>
    <lineage>
        <taxon>Eukaryota</taxon>
        <taxon>Viridiplantae</taxon>
        <taxon>Streptophyta</taxon>
        <taxon>Embryophyta</taxon>
        <taxon>Tracheophyta</taxon>
        <taxon>Spermatophyta</taxon>
        <taxon>Magnoliopsida</taxon>
        <taxon>eudicotyledons</taxon>
        <taxon>Gunneridae</taxon>
        <taxon>Pentapetalae</taxon>
        <taxon>rosids</taxon>
        <taxon>fabids</taxon>
        <taxon>Fagales</taxon>
        <taxon>Betulaceae</taxon>
        <taxon>Carpinus</taxon>
    </lineage>
</organism>
<dbReference type="OrthoDB" id="1600564at2759"/>
<comment type="similarity">
    <text evidence="1">Belongs to the 'GDSL' lipolytic enzyme family.</text>
</comment>
<keyword evidence="4" id="KW-1185">Reference proteome</keyword>
<protein>
    <recommendedName>
        <fullName evidence="5">SGNH hydrolase-type esterase domain-containing protein</fullName>
    </recommendedName>
</protein>
<evidence type="ECO:0000313" key="3">
    <source>
        <dbReference type="EMBL" id="KAE7998994.1"/>
    </source>
</evidence>
<name>A0A5N6QKU0_9ROSI</name>
<keyword evidence="2" id="KW-0732">Signal</keyword>
<proteinExistence type="inferred from homology"/>
<dbReference type="InterPro" id="IPR001087">
    <property type="entry name" value="GDSL"/>
</dbReference>
<evidence type="ECO:0008006" key="5">
    <source>
        <dbReference type="Google" id="ProtNLM"/>
    </source>
</evidence>
<sequence>MTAAQFAHLPLLPPYLEPIHHQFTKGVNFASAGGAVLHQHNNGAMDLPTQVIHFKTVVKTLKQEIGDAEAEKVLSRAVYLFSNGGNDYFSFSTNNRNATPSQQAQFVGMVIGNLTSILKELYGLGVRKIAFQNVGPLGCTPTMKFVLDSPHASECVEPPLALATLHNKALAEALKNLETKLPGFKYSIFDYYHELLDRIKNPSKYGFENGETACCGGGKYRAFYCGGGGSGTHPFDVCKDPNEYVWFDGAHTTEKTNNQLAHLIWSGEPPVTGPYNLQQLFEHA</sequence>
<dbReference type="Proteomes" id="UP000327013">
    <property type="component" value="Chromosome 1"/>
</dbReference>
<dbReference type="Gene3D" id="3.40.50.1110">
    <property type="entry name" value="SGNH hydrolase"/>
    <property type="match status" value="1"/>
</dbReference>
<dbReference type="PANTHER" id="PTHR45966:SF12">
    <property type="entry name" value="GDSL ESTERASE_LIPASE 1-LIKE ISOFORM X2"/>
    <property type="match status" value="1"/>
</dbReference>
<evidence type="ECO:0000313" key="4">
    <source>
        <dbReference type="Proteomes" id="UP000327013"/>
    </source>
</evidence>
<evidence type="ECO:0000256" key="2">
    <source>
        <dbReference type="ARBA" id="ARBA00022729"/>
    </source>
</evidence>
<dbReference type="InterPro" id="IPR044552">
    <property type="entry name" value="GLIP1-5/GLL25"/>
</dbReference>